<feature type="compositionally biased region" description="Acidic residues" evidence="1">
    <location>
        <begin position="141"/>
        <end position="155"/>
    </location>
</feature>
<accession>A0A9N9KSM3</accession>
<feature type="compositionally biased region" description="Polar residues" evidence="1">
    <location>
        <begin position="1"/>
        <end position="12"/>
    </location>
</feature>
<dbReference type="Proteomes" id="UP000696280">
    <property type="component" value="Unassembled WGS sequence"/>
</dbReference>
<evidence type="ECO:0000313" key="2">
    <source>
        <dbReference type="EMBL" id="CAG8950847.1"/>
    </source>
</evidence>
<keyword evidence="3" id="KW-1185">Reference proteome</keyword>
<dbReference type="AlphaFoldDB" id="A0A9N9KSM3"/>
<reference evidence="2" key="1">
    <citation type="submission" date="2021-07" db="EMBL/GenBank/DDBJ databases">
        <authorList>
            <person name="Durling M."/>
        </authorList>
    </citation>
    <scope>NUCLEOTIDE SEQUENCE</scope>
</reference>
<name>A0A9N9KSM3_9HELO</name>
<gene>
    <name evidence="2" type="ORF">HYFRA_00003064</name>
</gene>
<sequence>MNNHTNKNAISQEKQRKAARGRKIQERMALHNNTEEAEYSDGSSEDHESALEAWDLSLSLGNDERDGLSDSSDEYDPSIYADSTEDEYSAEDAYWSQVDNPEFQNEDGVSGDDQYAEDGFLPSGQYDEEYDNPNYSLNHPDDEDDEDTDSPSEDLFEIEFFEENFSDDDEFEDIRLMDGSLE</sequence>
<dbReference type="EMBL" id="CAJVRL010000038">
    <property type="protein sequence ID" value="CAG8950847.1"/>
    <property type="molecule type" value="Genomic_DNA"/>
</dbReference>
<feature type="region of interest" description="Disordered" evidence="1">
    <location>
        <begin position="1"/>
        <end position="155"/>
    </location>
</feature>
<comment type="caution">
    <text evidence="2">The sequence shown here is derived from an EMBL/GenBank/DDBJ whole genome shotgun (WGS) entry which is preliminary data.</text>
</comment>
<protein>
    <submittedName>
        <fullName evidence="2">Uncharacterized protein</fullName>
    </submittedName>
</protein>
<organism evidence="2 3">
    <name type="scientific">Hymenoscyphus fraxineus</name>
    <dbReference type="NCBI Taxonomy" id="746836"/>
    <lineage>
        <taxon>Eukaryota</taxon>
        <taxon>Fungi</taxon>
        <taxon>Dikarya</taxon>
        <taxon>Ascomycota</taxon>
        <taxon>Pezizomycotina</taxon>
        <taxon>Leotiomycetes</taxon>
        <taxon>Helotiales</taxon>
        <taxon>Helotiaceae</taxon>
        <taxon>Hymenoscyphus</taxon>
    </lineage>
</organism>
<proteinExistence type="predicted"/>
<evidence type="ECO:0000313" key="3">
    <source>
        <dbReference type="Proteomes" id="UP000696280"/>
    </source>
</evidence>
<dbReference type="OrthoDB" id="10437813at2759"/>
<evidence type="ECO:0000256" key="1">
    <source>
        <dbReference type="SAM" id="MobiDB-lite"/>
    </source>
</evidence>